<evidence type="ECO:0000256" key="5">
    <source>
        <dbReference type="ARBA" id="ARBA00038440"/>
    </source>
</evidence>
<dbReference type="PANTHER" id="PTHR43369">
    <property type="entry name" value="PHOSPHORIBOSYLGLYCINAMIDE FORMYLTRANSFERASE"/>
    <property type="match status" value="1"/>
</dbReference>
<dbReference type="GO" id="GO:0004644">
    <property type="term" value="F:phosphoribosylglycinamide formyltransferase activity"/>
    <property type="evidence" value="ECO:0007669"/>
    <property type="project" value="UniProtKB-EC"/>
</dbReference>
<keyword evidence="3 10" id="KW-0808">Transferase</keyword>
<evidence type="ECO:0000256" key="7">
    <source>
        <dbReference type="ARBA" id="ARBA00041682"/>
    </source>
</evidence>
<comment type="caution">
    <text evidence="10">The sequence shown here is derived from an EMBL/GenBank/DDBJ whole genome shotgun (WGS) entry which is preliminary data.</text>
</comment>
<dbReference type="InterPro" id="IPR004607">
    <property type="entry name" value="GART"/>
</dbReference>
<dbReference type="SUPFAM" id="SSF53328">
    <property type="entry name" value="Formyltransferase"/>
    <property type="match status" value="1"/>
</dbReference>
<comment type="similarity">
    <text evidence="5">Belongs to the GART family.</text>
</comment>
<name>A0ABT8MBB9_9EURY</name>
<feature type="domain" description="Formyl transferase N-terminal" evidence="9">
    <location>
        <begin position="2"/>
        <end position="182"/>
    </location>
</feature>
<evidence type="ECO:0000256" key="8">
    <source>
        <dbReference type="ARBA" id="ARBA00047664"/>
    </source>
</evidence>
<sequence>MKRIAVLASGRGSNFQAVIDGIASGYIPAVCVGLITDNPGAYAIERAKRAGIPVTVVDFRSFAGKQAYEDALLAAMQESGANLFVLAGYMRILGAGIVHAFSGRMMNIHPALLPAFSGLHAQRQAVEYGVKVSGCTVHLVDEGMDSGPIVLQRCVPVLEGDDEHTLAERILGEEHRALPEAVRLFCEDRLLVDGRRVRIR</sequence>
<keyword evidence="4" id="KW-0658">Purine biosynthesis</keyword>
<reference evidence="10" key="1">
    <citation type="submission" date="2019-05" db="EMBL/GenBank/DDBJ databases">
        <title>Methanoculleus sp. FWC-SCC1, a methanogenic archaeon isolated from deep marine cold seep.</title>
        <authorList>
            <person name="Chen Y.-W."/>
            <person name="Chen S.-C."/>
            <person name="Teng N.-H."/>
            <person name="Lai M.-C."/>
        </authorList>
    </citation>
    <scope>NUCLEOTIDE SEQUENCE</scope>
    <source>
        <strain evidence="10">FWC-SCC1</strain>
    </source>
</reference>
<protein>
    <recommendedName>
        <fullName evidence="2">phosphoribosylglycinamide formyltransferase 1</fullName>
        <ecNumber evidence="2">2.1.2.2</ecNumber>
    </recommendedName>
    <alternativeName>
        <fullName evidence="7">5'-phosphoribosylglycinamide transformylase</fullName>
    </alternativeName>
    <alternativeName>
        <fullName evidence="6">GAR transformylase</fullName>
    </alternativeName>
</protein>
<dbReference type="RefSeq" id="WP_301664374.1">
    <property type="nucleotide sequence ID" value="NZ_VCYH01000006.1"/>
</dbReference>
<proteinExistence type="inferred from homology"/>
<evidence type="ECO:0000313" key="11">
    <source>
        <dbReference type="Proteomes" id="UP001168338"/>
    </source>
</evidence>
<dbReference type="InterPro" id="IPR002376">
    <property type="entry name" value="Formyl_transf_N"/>
</dbReference>
<dbReference type="PANTHER" id="PTHR43369:SF2">
    <property type="entry name" value="PHOSPHORIBOSYLGLYCINAMIDE FORMYLTRANSFERASE"/>
    <property type="match status" value="1"/>
</dbReference>
<dbReference type="NCBIfam" id="TIGR00639">
    <property type="entry name" value="PurN"/>
    <property type="match status" value="1"/>
</dbReference>
<dbReference type="Gene3D" id="3.40.50.170">
    <property type="entry name" value="Formyl transferase, N-terminal domain"/>
    <property type="match status" value="1"/>
</dbReference>
<evidence type="ECO:0000256" key="4">
    <source>
        <dbReference type="ARBA" id="ARBA00022755"/>
    </source>
</evidence>
<dbReference type="Pfam" id="PF00551">
    <property type="entry name" value="Formyl_trans_N"/>
    <property type="match status" value="1"/>
</dbReference>
<accession>A0ABT8MBB9</accession>
<comment type="catalytic activity">
    <reaction evidence="8">
        <text>N(1)-(5-phospho-beta-D-ribosyl)glycinamide + (6R)-10-formyltetrahydrofolate = N(2)-formyl-N(1)-(5-phospho-beta-D-ribosyl)glycinamide + (6S)-5,6,7,8-tetrahydrofolate + H(+)</text>
        <dbReference type="Rhea" id="RHEA:15053"/>
        <dbReference type="ChEBI" id="CHEBI:15378"/>
        <dbReference type="ChEBI" id="CHEBI:57453"/>
        <dbReference type="ChEBI" id="CHEBI:143788"/>
        <dbReference type="ChEBI" id="CHEBI:147286"/>
        <dbReference type="ChEBI" id="CHEBI:195366"/>
        <dbReference type="EC" id="2.1.2.2"/>
    </reaction>
</comment>
<keyword evidence="11" id="KW-1185">Reference proteome</keyword>
<evidence type="ECO:0000313" key="10">
    <source>
        <dbReference type="EMBL" id="MDN7025228.1"/>
    </source>
</evidence>
<dbReference type="HAMAP" id="MF_01930">
    <property type="entry name" value="PurN"/>
    <property type="match status" value="1"/>
</dbReference>
<evidence type="ECO:0000256" key="1">
    <source>
        <dbReference type="ARBA" id="ARBA00005054"/>
    </source>
</evidence>
<dbReference type="InterPro" id="IPR001555">
    <property type="entry name" value="GART_AS"/>
</dbReference>
<dbReference type="Proteomes" id="UP001168338">
    <property type="component" value="Unassembled WGS sequence"/>
</dbReference>
<evidence type="ECO:0000256" key="6">
    <source>
        <dbReference type="ARBA" id="ARBA00041324"/>
    </source>
</evidence>
<dbReference type="InterPro" id="IPR036477">
    <property type="entry name" value="Formyl_transf_N_sf"/>
</dbReference>
<dbReference type="EC" id="2.1.2.2" evidence="2"/>
<dbReference type="EMBL" id="VCYH01000006">
    <property type="protein sequence ID" value="MDN7025228.1"/>
    <property type="molecule type" value="Genomic_DNA"/>
</dbReference>
<dbReference type="PROSITE" id="PS00373">
    <property type="entry name" value="GART"/>
    <property type="match status" value="1"/>
</dbReference>
<evidence type="ECO:0000256" key="2">
    <source>
        <dbReference type="ARBA" id="ARBA00012254"/>
    </source>
</evidence>
<gene>
    <name evidence="10" type="ORF">FGU65_10055</name>
</gene>
<evidence type="ECO:0000259" key="9">
    <source>
        <dbReference type="Pfam" id="PF00551"/>
    </source>
</evidence>
<organism evidence="10 11">
    <name type="scientific">Methanoculleus frigidifontis</name>
    <dbReference type="NCBI Taxonomy" id="2584085"/>
    <lineage>
        <taxon>Archaea</taxon>
        <taxon>Methanobacteriati</taxon>
        <taxon>Methanobacteriota</taxon>
        <taxon>Stenosarchaea group</taxon>
        <taxon>Methanomicrobia</taxon>
        <taxon>Methanomicrobiales</taxon>
        <taxon>Methanomicrobiaceae</taxon>
        <taxon>Methanoculleus</taxon>
    </lineage>
</organism>
<comment type="pathway">
    <text evidence="1">Purine metabolism; IMP biosynthesis via de novo pathway; N(2)-formyl-N(1)-(5-phospho-D-ribosyl)glycinamide from N(1)-(5-phospho-D-ribosyl)glycinamide (10-formyl THF route): step 1/1.</text>
</comment>
<dbReference type="CDD" id="cd08645">
    <property type="entry name" value="FMT_core_GART"/>
    <property type="match status" value="1"/>
</dbReference>
<evidence type="ECO:0000256" key="3">
    <source>
        <dbReference type="ARBA" id="ARBA00022679"/>
    </source>
</evidence>